<gene>
    <name evidence="1" type="ORF">DPMN_069505</name>
</gene>
<dbReference type="Gene3D" id="3.30.70.1820">
    <property type="entry name" value="L1 transposable element, RRM domain"/>
    <property type="match status" value="1"/>
</dbReference>
<reference evidence="1" key="1">
    <citation type="journal article" date="2019" name="bioRxiv">
        <title>The Genome of the Zebra Mussel, Dreissena polymorpha: A Resource for Invasive Species Research.</title>
        <authorList>
            <person name="McCartney M.A."/>
            <person name="Auch B."/>
            <person name="Kono T."/>
            <person name="Mallez S."/>
            <person name="Zhang Y."/>
            <person name="Obille A."/>
            <person name="Becker A."/>
            <person name="Abrahante J.E."/>
            <person name="Garbe J."/>
            <person name="Badalamenti J.P."/>
            <person name="Herman A."/>
            <person name="Mangelson H."/>
            <person name="Liachko I."/>
            <person name="Sullivan S."/>
            <person name="Sone E.D."/>
            <person name="Koren S."/>
            <person name="Silverstein K.A.T."/>
            <person name="Beckman K.B."/>
            <person name="Gohl D.M."/>
        </authorList>
    </citation>
    <scope>NUCLEOTIDE SEQUENCE</scope>
    <source>
        <strain evidence="1">Duluth1</strain>
        <tissue evidence="1">Whole animal</tissue>
    </source>
</reference>
<dbReference type="EMBL" id="JAIWYP010000014">
    <property type="protein sequence ID" value="KAH3710039.1"/>
    <property type="molecule type" value="Genomic_DNA"/>
</dbReference>
<organism evidence="1 2">
    <name type="scientific">Dreissena polymorpha</name>
    <name type="common">Zebra mussel</name>
    <name type="synonym">Mytilus polymorpha</name>
    <dbReference type="NCBI Taxonomy" id="45954"/>
    <lineage>
        <taxon>Eukaryota</taxon>
        <taxon>Metazoa</taxon>
        <taxon>Spiralia</taxon>
        <taxon>Lophotrochozoa</taxon>
        <taxon>Mollusca</taxon>
        <taxon>Bivalvia</taxon>
        <taxon>Autobranchia</taxon>
        <taxon>Heteroconchia</taxon>
        <taxon>Euheterodonta</taxon>
        <taxon>Imparidentia</taxon>
        <taxon>Neoheterodontei</taxon>
        <taxon>Myida</taxon>
        <taxon>Dreissenoidea</taxon>
        <taxon>Dreissenidae</taxon>
        <taxon>Dreissena</taxon>
    </lineage>
</organism>
<evidence type="ECO:0000313" key="2">
    <source>
        <dbReference type="Proteomes" id="UP000828390"/>
    </source>
</evidence>
<sequence>MILIRNNAVFSITDNGFDESKEEDCEVIVKTFNKDILQIEAHDIKLDRVHRIGPYSNSKTRPIVAKFHDYNDRERVRKQAYVDAIKTELSRRKMGVGIQRPQLHREARQALFPHSKQAEAI</sequence>
<proteinExistence type="predicted"/>
<dbReference type="Proteomes" id="UP000828390">
    <property type="component" value="Unassembled WGS sequence"/>
</dbReference>
<name>A0A9D3Z4G9_DREPO</name>
<evidence type="ECO:0000313" key="1">
    <source>
        <dbReference type="EMBL" id="KAH3710039.1"/>
    </source>
</evidence>
<keyword evidence="2" id="KW-1185">Reference proteome</keyword>
<comment type="caution">
    <text evidence="1">The sequence shown here is derived from an EMBL/GenBank/DDBJ whole genome shotgun (WGS) entry which is preliminary data.</text>
</comment>
<dbReference type="AlphaFoldDB" id="A0A9D3Z4G9"/>
<protein>
    <submittedName>
        <fullName evidence="1">Uncharacterized protein</fullName>
    </submittedName>
</protein>
<reference evidence="1" key="2">
    <citation type="submission" date="2020-11" db="EMBL/GenBank/DDBJ databases">
        <authorList>
            <person name="McCartney M.A."/>
            <person name="Auch B."/>
            <person name="Kono T."/>
            <person name="Mallez S."/>
            <person name="Becker A."/>
            <person name="Gohl D.M."/>
            <person name="Silverstein K.A.T."/>
            <person name="Koren S."/>
            <person name="Bechman K.B."/>
            <person name="Herman A."/>
            <person name="Abrahante J.E."/>
            <person name="Garbe J."/>
        </authorList>
    </citation>
    <scope>NUCLEOTIDE SEQUENCE</scope>
    <source>
        <strain evidence="1">Duluth1</strain>
        <tissue evidence="1">Whole animal</tissue>
    </source>
</reference>
<accession>A0A9D3Z4G9</accession>